<organism evidence="1 2">
    <name type="scientific">Nitrososphaera gargensis (strain Ga9.2)</name>
    <dbReference type="NCBI Taxonomy" id="1237085"/>
    <lineage>
        <taxon>Archaea</taxon>
        <taxon>Nitrososphaerota</taxon>
        <taxon>Nitrososphaeria</taxon>
        <taxon>Nitrososphaerales</taxon>
        <taxon>Nitrososphaeraceae</taxon>
        <taxon>Nitrososphaera</taxon>
    </lineage>
</organism>
<sequence>MLLSYFVMALYLVRAKPRKDLMKSLRQELDSGSISRLKPFGEELHHGLDNARADGSYAYWVEEDYCSPPLAMERASMLDRYFDEITVDPVGSEDEGWNKIKDKPSIWQ</sequence>
<gene>
    <name evidence="1" type="ordered locus">Ngar_c31060</name>
</gene>
<dbReference type="AlphaFoldDB" id="K0IM58"/>
<evidence type="ECO:0000313" key="2">
    <source>
        <dbReference type="Proteomes" id="UP000008037"/>
    </source>
</evidence>
<protein>
    <submittedName>
        <fullName evidence="1">Uncharacterized protein</fullName>
    </submittedName>
</protein>
<reference evidence="1 2" key="1">
    <citation type="journal article" date="2012" name="Environ. Microbiol.">
        <title>The genome of the ammonia-oxidizing Candidatus Nitrososphaera gargensis: insights into metabolic versatility and environmental adaptations.</title>
        <authorList>
            <person name="Spang A."/>
            <person name="Poehlein A."/>
            <person name="Offre P."/>
            <person name="Zumbragel S."/>
            <person name="Haider S."/>
            <person name="Rychlik N."/>
            <person name="Nowka B."/>
            <person name="Schmeisser C."/>
            <person name="Lebedeva E.V."/>
            <person name="Rattei T."/>
            <person name="Bohm C."/>
            <person name="Schmid M."/>
            <person name="Galushko A."/>
            <person name="Hatzenpichler R."/>
            <person name="Weinmaier T."/>
            <person name="Daniel R."/>
            <person name="Schleper C."/>
            <person name="Spieck E."/>
            <person name="Streit W."/>
            <person name="Wagner M."/>
        </authorList>
    </citation>
    <scope>NUCLEOTIDE SEQUENCE [LARGE SCALE GENOMIC DNA]</scope>
    <source>
        <strain evidence="2">Ga9.2</strain>
    </source>
</reference>
<dbReference type="InParanoid" id="K0IM58"/>
<name>K0IM58_NITGG</name>
<dbReference type="KEGG" id="nga:Ngar_c31060"/>
<dbReference type="Proteomes" id="UP000008037">
    <property type="component" value="Chromosome"/>
</dbReference>
<proteinExistence type="predicted"/>
<accession>K0IM58</accession>
<dbReference type="BioCyc" id="CNIT1237085:G1324-3106-MONOMER"/>
<dbReference type="EMBL" id="CP002408">
    <property type="protein sequence ID" value="AFU60022.1"/>
    <property type="molecule type" value="Genomic_DNA"/>
</dbReference>
<keyword evidence="2" id="KW-1185">Reference proteome</keyword>
<evidence type="ECO:0000313" key="1">
    <source>
        <dbReference type="EMBL" id="AFU60022.1"/>
    </source>
</evidence>
<dbReference type="HOGENOM" id="CLU_2165180_0_0_2"/>